<evidence type="ECO:0000256" key="5">
    <source>
        <dbReference type="ARBA" id="ARBA00022840"/>
    </source>
</evidence>
<comment type="caution">
    <text evidence="14">The sequence shown here is derived from an EMBL/GenBank/DDBJ whole genome shotgun (WGS) entry which is preliminary data.</text>
</comment>
<keyword evidence="5 11" id="KW-0067">ATP-binding</keyword>
<name>A0ABT7AS94_9CYAN</name>
<sequence length="637" mass="72939">MKLSKYQEEILDWLQHGKGNATCNAVAGSGKSTTLRYAAEALERSGVSPNRIKVCVFNKSAEQDLKAKFGASWRRSISTIHSAGFTILKEGLGIDKGKKIPDIPKNKYRRIAEDMELIASRRKGGRITGSLKSAEAIENDDDFLKVVDLLRLTLEPPTSDSVLYFRSHFELPDLYEPQTIARAAKRVIEEGERMAEKEYLFDFTDMIYLPVTWEFETEPYDFVLVDECQDLNRCQLELTRMMVGNRGRSLYVGDPYQAIYGFAGADCRSYQNIVERIKATELPLSLCYRCPPNHIALVRSVFPNIPIEAFREDDGELLSIKDGELSDNPEKWVKEDDLILSRKTAPLVSLCIKLISKGYPAKVKGREIAYQLKNLLTEFDKLRYPYEDLIKSLVDYIDIKVQAYKGRDNEEELIEQLTDKIQAIQAIYSANPQSKSYETLGQCIDEIFDDKRSPITLSTVHRAKGLEADRVFIINPKDMPMTWKNQQDWQYQQERNILYVALTRAKNELYICGSPSWMPKEEENETETEQDCNPLAPTTQREPEALVDNGDEELEEEDLHDVEAIKRAINNLTFIDRCRLLLDLTNEVNDERERRVKSAILSYPGKSDRAIARELGFTTNVTVSRIRKQMKAEADTL</sequence>
<evidence type="ECO:0000256" key="1">
    <source>
        <dbReference type="ARBA" id="ARBA00009922"/>
    </source>
</evidence>
<dbReference type="InterPro" id="IPR014017">
    <property type="entry name" value="DNA_helicase_UvrD-like_C"/>
</dbReference>
<keyword evidence="7" id="KW-0413">Isomerase</keyword>
<keyword evidence="15" id="KW-1185">Reference proteome</keyword>
<evidence type="ECO:0000256" key="6">
    <source>
        <dbReference type="ARBA" id="ARBA00023125"/>
    </source>
</evidence>
<evidence type="ECO:0000313" key="15">
    <source>
        <dbReference type="Proteomes" id="UP001235303"/>
    </source>
</evidence>
<keyword evidence="3 11" id="KW-0378">Hydrolase</keyword>
<dbReference type="InterPro" id="IPR013986">
    <property type="entry name" value="DExx_box_DNA_helicase_dom_sf"/>
</dbReference>
<dbReference type="Gene3D" id="1.10.10.160">
    <property type="match status" value="1"/>
</dbReference>
<dbReference type="InterPro" id="IPR014016">
    <property type="entry name" value="UvrD-like_ATP-bd"/>
</dbReference>
<reference evidence="14 15" key="1">
    <citation type="submission" date="2023-01" db="EMBL/GenBank/DDBJ databases">
        <title>Novel diversity within Roseofilum (Cyanobacteria; Desertifilaceae) from marine benthic mats with descriptions of four novel species.</title>
        <authorList>
            <person name="Wang Y."/>
            <person name="Berthold D.E."/>
            <person name="Hu J."/>
            <person name="Lefler F.W."/>
            <person name="Laughinghouse H.D. IV."/>
        </authorList>
    </citation>
    <scope>NUCLEOTIDE SEQUENCE [LARGE SCALE GENOMIC DNA]</scope>
    <source>
        <strain evidence="14 15">BLCC-M154</strain>
    </source>
</reference>
<dbReference type="RefSeq" id="WP_283752687.1">
    <property type="nucleotide sequence ID" value="NZ_JAQOSP010000039.1"/>
</dbReference>
<dbReference type="PROSITE" id="PS51198">
    <property type="entry name" value="UVRD_HELICASE_ATP_BIND"/>
    <property type="match status" value="1"/>
</dbReference>
<feature type="domain" description="UvrD-like helicase ATP-binding" evidence="13">
    <location>
        <begin position="4"/>
        <end position="291"/>
    </location>
</feature>
<evidence type="ECO:0000256" key="3">
    <source>
        <dbReference type="ARBA" id="ARBA00022801"/>
    </source>
</evidence>
<organism evidence="14 15">
    <name type="scientific">Roseofilum acuticapitatum BLCC-M154</name>
    <dbReference type="NCBI Taxonomy" id="3022444"/>
    <lineage>
        <taxon>Bacteria</taxon>
        <taxon>Bacillati</taxon>
        <taxon>Cyanobacteriota</taxon>
        <taxon>Cyanophyceae</taxon>
        <taxon>Desertifilales</taxon>
        <taxon>Desertifilaceae</taxon>
        <taxon>Roseofilum</taxon>
        <taxon>Roseofilum acuticapitatum</taxon>
    </lineage>
</organism>
<evidence type="ECO:0000256" key="4">
    <source>
        <dbReference type="ARBA" id="ARBA00022806"/>
    </source>
</evidence>
<gene>
    <name evidence="14" type="ORF">PMG71_05745</name>
</gene>
<evidence type="ECO:0000256" key="2">
    <source>
        <dbReference type="ARBA" id="ARBA00022741"/>
    </source>
</evidence>
<dbReference type="InterPro" id="IPR000212">
    <property type="entry name" value="DNA_helicase_UvrD/REP"/>
</dbReference>
<comment type="catalytic activity">
    <reaction evidence="10">
        <text>ATP + H2O = ADP + phosphate + H(+)</text>
        <dbReference type="Rhea" id="RHEA:13065"/>
        <dbReference type="ChEBI" id="CHEBI:15377"/>
        <dbReference type="ChEBI" id="CHEBI:15378"/>
        <dbReference type="ChEBI" id="CHEBI:30616"/>
        <dbReference type="ChEBI" id="CHEBI:43474"/>
        <dbReference type="ChEBI" id="CHEBI:456216"/>
        <dbReference type="EC" id="5.6.2.4"/>
    </reaction>
</comment>
<evidence type="ECO:0000313" key="14">
    <source>
        <dbReference type="EMBL" id="MDJ1168923.1"/>
    </source>
</evidence>
<dbReference type="Pfam" id="PF13361">
    <property type="entry name" value="UvrD_C"/>
    <property type="match status" value="1"/>
</dbReference>
<evidence type="ECO:0000256" key="12">
    <source>
        <dbReference type="SAM" id="MobiDB-lite"/>
    </source>
</evidence>
<accession>A0ABT7AS94</accession>
<feature type="binding site" evidence="11">
    <location>
        <begin position="25"/>
        <end position="32"/>
    </location>
    <ligand>
        <name>ATP</name>
        <dbReference type="ChEBI" id="CHEBI:30616"/>
    </ligand>
</feature>
<evidence type="ECO:0000256" key="11">
    <source>
        <dbReference type="PROSITE-ProRule" id="PRU00560"/>
    </source>
</evidence>
<comment type="similarity">
    <text evidence="1">Belongs to the helicase family. UvrD subfamily.</text>
</comment>
<evidence type="ECO:0000256" key="10">
    <source>
        <dbReference type="ARBA" id="ARBA00048988"/>
    </source>
</evidence>
<dbReference type="PANTHER" id="PTHR11070">
    <property type="entry name" value="UVRD / RECB / PCRA DNA HELICASE FAMILY MEMBER"/>
    <property type="match status" value="1"/>
</dbReference>
<proteinExistence type="inferred from homology"/>
<dbReference type="EC" id="5.6.2.4" evidence="9"/>
<evidence type="ECO:0000256" key="9">
    <source>
        <dbReference type="ARBA" id="ARBA00034808"/>
    </source>
</evidence>
<dbReference type="Proteomes" id="UP001235303">
    <property type="component" value="Unassembled WGS sequence"/>
</dbReference>
<feature type="region of interest" description="Disordered" evidence="12">
    <location>
        <begin position="519"/>
        <end position="539"/>
    </location>
</feature>
<keyword evidence="6" id="KW-0238">DNA-binding</keyword>
<keyword evidence="4 11" id="KW-0347">Helicase</keyword>
<evidence type="ECO:0000259" key="13">
    <source>
        <dbReference type="PROSITE" id="PS51198"/>
    </source>
</evidence>
<dbReference type="PANTHER" id="PTHR11070:SF2">
    <property type="entry name" value="ATP-DEPENDENT DNA HELICASE SRS2"/>
    <property type="match status" value="1"/>
</dbReference>
<dbReference type="Pfam" id="PF00580">
    <property type="entry name" value="UvrD-helicase"/>
    <property type="match status" value="1"/>
</dbReference>
<evidence type="ECO:0000256" key="8">
    <source>
        <dbReference type="ARBA" id="ARBA00034617"/>
    </source>
</evidence>
<dbReference type="EMBL" id="JAQOSP010000039">
    <property type="protein sequence ID" value="MDJ1168923.1"/>
    <property type="molecule type" value="Genomic_DNA"/>
</dbReference>
<keyword evidence="2 11" id="KW-0547">Nucleotide-binding</keyword>
<protein>
    <recommendedName>
        <fullName evidence="9">DNA 3'-5' helicase</fullName>
        <ecNumber evidence="9">5.6.2.4</ecNumber>
    </recommendedName>
</protein>
<comment type="catalytic activity">
    <reaction evidence="8">
        <text>Couples ATP hydrolysis with the unwinding of duplex DNA by translocating in the 3'-5' direction.</text>
        <dbReference type="EC" id="5.6.2.4"/>
    </reaction>
</comment>
<dbReference type="Gene3D" id="3.40.50.300">
    <property type="entry name" value="P-loop containing nucleotide triphosphate hydrolases"/>
    <property type="match status" value="2"/>
</dbReference>
<dbReference type="InterPro" id="IPR027417">
    <property type="entry name" value="P-loop_NTPase"/>
</dbReference>
<evidence type="ECO:0000256" key="7">
    <source>
        <dbReference type="ARBA" id="ARBA00023235"/>
    </source>
</evidence>
<dbReference type="GO" id="GO:0004386">
    <property type="term" value="F:helicase activity"/>
    <property type="evidence" value="ECO:0007669"/>
    <property type="project" value="UniProtKB-KW"/>
</dbReference>
<dbReference type="SUPFAM" id="SSF52540">
    <property type="entry name" value="P-loop containing nucleoside triphosphate hydrolases"/>
    <property type="match status" value="1"/>
</dbReference>